<dbReference type="UniPathway" id="UPA00085"/>
<keyword evidence="4 11" id="KW-0808">Transferase</keyword>
<organism evidence="13 14">
    <name type="scientific">Neomicrococcus aestuarii</name>
    <dbReference type="NCBI Taxonomy" id="556325"/>
    <lineage>
        <taxon>Bacteria</taxon>
        <taxon>Bacillati</taxon>
        <taxon>Actinomycetota</taxon>
        <taxon>Actinomycetes</taxon>
        <taxon>Micrococcales</taxon>
        <taxon>Micrococcaceae</taxon>
        <taxon>Neomicrococcus</taxon>
    </lineage>
</organism>
<dbReference type="InterPro" id="IPR004570">
    <property type="entry name" value="Phosphatidylglycerol_P_synth"/>
</dbReference>
<sequence>MRLIGAGTQVGFDYTVTDRFWTIPNIITVVRFLLVPVFVYLTVFAADYWPATIVLIVLFSTDWIDGYIARRFNMISTVGMWLDPLADRLSLLIVSATLVLTGIAPMWLVWAILIPDVVLALNSWLLFRGSPDLPVTVIGKVRTALLMIAVPFLMVALVAGPHQQTVTLVATLLLAVACILHWVASIDYFFKARAKHRAQAMAAAPSAASTPSPTQGEQS</sequence>
<dbReference type="InterPro" id="IPR048254">
    <property type="entry name" value="CDP_ALCOHOL_P_TRANSF_CS"/>
</dbReference>
<dbReference type="InterPro" id="IPR050324">
    <property type="entry name" value="CDP-alcohol_PTase-I"/>
</dbReference>
<keyword evidence="8 12" id="KW-0472">Membrane</keyword>
<dbReference type="Pfam" id="PF01066">
    <property type="entry name" value="CDP-OH_P_transf"/>
    <property type="match status" value="1"/>
</dbReference>
<evidence type="ECO:0000256" key="3">
    <source>
        <dbReference type="ARBA" id="ARBA00022516"/>
    </source>
</evidence>
<dbReference type="PROSITE" id="PS00379">
    <property type="entry name" value="CDP_ALCOHOL_P_TRANSF"/>
    <property type="match status" value="1"/>
</dbReference>
<dbReference type="EMBL" id="CP018135">
    <property type="protein sequence ID" value="APF40383.1"/>
    <property type="molecule type" value="Genomic_DNA"/>
</dbReference>
<comment type="similarity">
    <text evidence="2 11">Belongs to the CDP-alcohol phosphatidyltransferase class-I family.</text>
</comment>
<dbReference type="PANTHER" id="PTHR14269:SF62">
    <property type="entry name" value="CDP-DIACYLGLYCEROL--GLYCEROL-3-PHOSPHATE 3-PHOSPHATIDYLTRANSFERASE 1, CHLOROPLASTIC"/>
    <property type="match status" value="1"/>
</dbReference>
<dbReference type="InterPro" id="IPR000462">
    <property type="entry name" value="CDP-OH_P_trans"/>
</dbReference>
<keyword evidence="7" id="KW-0443">Lipid metabolism</keyword>
<evidence type="ECO:0000256" key="1">
    <source>
        <dbReference type="ARBA" id="ARBA00004141"/>
    </source>
</evidence>
<evidence type="ECO:0000256" key="11">
    <source>
        <dbReference type="RuleBase" id="RU003750"/>
    </source>
</evidence>
<feature type="transmembrane region" description="Helical" evidence="12">
    <location>
        <begin position="20"/>
        <end position="41"/>
    </location>
</feature>
<dbReference type="AlphaFoldDB" id="A0A1L2ZLV9"/>
<feature type="transmembrane region" description="Helical" evidence="12">
    <location>
        <begin position="89"/>
        <end position="122"/>
    </location>
</feature>
<dbReference type="InterPro" id="IPR043130">
    <property type="entry name" value="CDP-OH_PTrfase_TM_dom"/>
</dbReference>
<evidence type="ECO:0000256" key="2">
    <source>
        <dbReference type="ARBA" id="ARBA00010441"/>
    </source>
</evidence>
<dbReference type="GO" id="GO:0016020">
    <property type="term" value="C:membrane"/>
    <property type="evidence" value="ECO:0007669"/>
    <property type="project" value="UniProtKB-SubCell"/>
</dbReference>
<dbReference type="STRING" id="556325.BHE16_04400"/>
<feature type="transmembrane region" description="Helical" evidence="12">
    <location>
        <begin position="143"/>
        <end position="160"/>
    </location>
</feature>
<dbReference type="KEGG" id="nae:BHE16_04400"/>
<dbReference type="GO" id="GO:0046474">
    <property type="term" value="P:glycerophospholipid biosynthetic process"/>
    <property type="evidence" value="ECO:0007669"/>
    <property type="project" value="TreeGrafter"/>
</dbReference>
<evidence type="ECO:0000256" key="4">
    <source>
        <dbReference type="ARBA" id="ARBA00022679"/>
    </source>
</evidence>
<comment type="subcellular location">
    <subcellularLocation>
        <location evidence="1">Membrane</location>
        <topology evidence="1">Multi-pass membrane protein</topology>
    </subcellularLocation>
</comment>
<dbReference type="OrthoDB" id="9796672at2"/>
<accession>A0A1L2ZLV9</accession>
<evidence type="ECO:0000256" key="7">
    <source>
        <dbReference type="ARBA" id="ARBA00023098"/>
    </source>
</evidence>
<keyword evidence="14" id="KW-1185">Reference proteome</keyword>
<evidence type="ECO:0000256" key="12">
    <source>
        <dbReference type="SAM" id="Phobius"/>
    </source>
</evidence>
<dbReference type="Gene3D" id="1.20.120.1760">
    <property type="match status" value="1"/>
</dbReference>
<dbReference type="GO" id="GO:0008444">
    <property type="term" value="F:CDP-diacylglycerol-glycerol-3-phosphate 3-phosphatidyltransferase activity"/>
    <property type="evidence" value="ECO:0007669"/>
    <property type="project" value="InterPro"/>
</dbReference>
<dbReference type="PANTHER" id="PTHR14269">
    <property type="entry name" value="CDP-DIACYLGLYCEROL--GLYCEROL-3-PHOSPHATE 3-PHOSPHATIDYLTRANSFERASE-RELATED"/>
    <property type="match status" value="1"/>
</dbReference>
<feature type="transmembrane region" description="Helical" evidence="12">
    <location>
        <begin position="48"/>
        <end position="69"/>
    </location>
</feature>
<evidence type="ECO:0000313" key="13">
    <source>
        <dbReference type="EMBL" id="APF40383.1"/>
    </source>
</evidence>
<evidence type="ECO:0000256" key="5">
    <source>
        <dbReference type="ARBA" id="ARBA00022692"/>
    </source>
</evidence>
<reference evidence="13 14" key="1">
    <citation type="submission" date="2016-11" db="EMBL/GenBank/DDBJ databases">
        <title>Genome sequencing of Zhihengliuella aestuarii B18 antagonistic to Plasmodiophora brassicae.</title>
        <authorList>
            <person name="Luo Y."/>
        </authorList>
    </citation>
    <scope>NUCLEOTIDE SEQUENCE [LARGE SCALE GENOMIC DNA]</scope>
    <source>
        <strain evidence="13 14">B18</strain>
    </source>
</reference>
<gene>
    <name evidence="13" type="ORF">BHE16_04400</name>
</gene>
<keyword evidence="10" id="KW-1208">Phospholipid metabolism</keyword>
<evidence type="ECO:0000256" key="6">
    <source>
        <dbReference type="ARBA" id="ARBA00022989"/>
    </source>
</evidence>
<evidence type="ECO:0000313" key="14">
    <source>
        <dbReference type="Proteomes" id="UP000183530"/>
    </source>
</evidence>
<evidence type="ECO:0000256" key="8">
    <source>
        <dbReference type="ARBA" id="ARBA00023136"/>
    </source>
</evidence>
<keyword evidence="6 12" id="KW-1133">Transmembrane helix</keyword>
<evidence type="ECO:0000256" key="10">
    <source>
        <dbReference type="ARBA" id="ARBA00023264"/>
    </source>
</evidence>
<protein>
    <submittedName>
        <fullName evidence="13">CDP-diacylglycerol--glycerol-3-phosphate 3-phosphatidyltransferase</fullName>
    </submittedName>
</protein>
<keyword evidence="9" id="KW-0594">Phospholipid biosynthesis</keyword>
<dbReference type="RefSeq" id="WP_071893864.1">
    <property type="nucleotide sequence ID" value="NZ_CP018135.1"/>
</dbReference>
<evidence type="ECO:0000256" key="9">
    <source>
        <dbReference type="ARBA" id="ARBA00023209"/>
    </source>
</evidence>
<dbReference type="PIRSF" id="PIRSF000847">
    <property type="entry name" value="Phos_ph_gly_syn"/>
    <property type="match status" value="1"/>
</dbReference>
<keyword evidence="3" id="KW-0444">Lipid biosynthesis</keyword>
<dbReference type="Proteomes" id="UP000183530">
    <property type="component" value="Chromosome"/>
</dbReference>
<name>A0A1L2ZLV9_9MICC</name>
<keyword evidence="5 12" id="KW-0812">Transmembrane</keyword>
<proteinExistence type="inferred from homology"/>
<feature type="transmembrane region" description="Helical" evidence="12">
    <location>
        <begin position="166"/>
        <end position="190"/>
    </location>
</feature>